<proteinExistence type="predicted"/>
<gene>
    <name evidence="1" type="ORF">HPB50_023295</name>
</gene>
<keyword evidence="2" id="KW-1185">Reference proteome</keyword>
<sequence>MLWAAHSTRNGSELKKEEEKGSIVYRRGYGARTVKTQKERICGACGAFAMLVPPLTSSSSLPQQTSTRHR</sequence>
<evidence type="ECO:0000313" key="2">
    <source>
        <dbReference type="Proteomes" id="UP000821845"/>
    </source>
</evidence>
<reference evidence="1" key="1">
    <citation type="submission" date="2020-05" db="EMBL/GenBank/DDBJ databases">
        <title>Large-scale comparative analyses of tick genomes elucidate their genetic diversity and vector capacities.</title>
        <authorList>
            <person name="Jia N."/>
            <person name="Wang J."/>
            <person name="Shi W."/>
            <person name="Du L."/>
            <person name="Sun Y."/>
            <person name="Zhan W."/>
            <person name="Jiang J."/>
            <person name="Wang Q."/>
            <person name="Zhang B."/>
            <person name="Ji P."/>
            <person name="Sakyi L.B."/>
            <person name="Cui X."/>
            <person name="Yuan T."/>
            <person name="Jiang B."/>
            <person name="Yang W."/>
            <person name="Lam T.T.-Y."/>
            <person name="Chang Q."/>
            <person name="Ding S."/>
            <person name="Wang X."/>
            <person name="Zhu J."/>
            <person name="Ruan X."/>
            <person name="Zhao L."/>
            <person name="Wei J."/>
            <person name="Que T."/>
            <person name="Du C."/>
            <person name="Cheng J."/>
            <person name="Dai P."/>
            <person name="Han X."/>
            <person name="Huang E."/>
            <person name="Gao Y."/>
            <person name="Liu J."/>
            <person name="Shao H."/>
            <person name="Ye R."/>
            <person name="Li L."/>
            <person name="Wei W."/>
            <person name="Wang X."/>
            <person name="Wang C."/>
            <person name="Yang T."/>
            <person name="Huo Q."/>
            <person name="Li W."/>
            <person name="Guo W."/>
            <person name="Chen H."/>
            <person name="Zhou L."/>
            <person name="Ni X."/>
            <person name="Tian J."/>
            <person name="Zhou Y."/>
            <person name="Sheng Y."/>
            <person name="Liu T."/>
            <person name="Pan Y."/>
            <person name="Xia L."/>
            <person name="Li J."/>
            <person name="Zhao F."/>
            <person name="Cao W."/>
        </authorList>
    </citation>
    <scope>NUCLEOTIDE SEQUENCE</scope>
    <source>
        <strain evidence="1">Hyas-2018</strain>
    </source>
</reference>
<dbReference type="Proteomes" id="UP000821845">
    <property type="component" value="Chromosome 1"/>
</dbReference>
<accession>A0ACB7TMI3</accession>
<protein>
    <submittedName>
        <fullName evidence="1">Uncharacterized protein</fullName>
    </submittedName>
</protein>
<organism evidence="1 2">
    <name type="scientific">Hyalomma asiaticum</name>
    <name type="common">Tick</name>
    <dbReference type="NCBI Taxonomy" id="266040"/>
    <lineage>
        <taxon>Eukaryota</taxon>
        <taxon>Metazoa</taxon>
        <taxon>Ecdysozoa</taxon>
        <taxon>Arthropoda</taxon>
        <taxon>Chelicerata</taxon>
        <taxon>Arachnida</taxon>
        <taxon>Acari</taxon>
        <taxon>Parasitiformes</taxon>
        <taxon>Ixodida</taxon>
        <taxon>Ixodoidea</taxon>
        <taxon>Ixodidae</taxon>
        <taxon>Hyalomminae</taxon>
        <taxon>Hyalomma</taxon>
    </lineage>
</organism>
<evidence type="ECO:0000313" key="1">
    <source>
        <dbReference type="EMBL" id="KAH6948245.1"/>
    </source>
</evidence>
<dbReference type="EMBL" id="CM023481">
    <property type="protein sequence ID" value="KAH6948245.1"/>
    <property type="molecule type" value="Genomic_DNA"/>
</dbReference>
<comment type="caution">
    <text evidence="1">The sequence shown here is derived from an EMBL/GenBank/DDBJ whole genome shotgun (WGS) entry which is preliminary data.</text>
</comment>
<name>A0ACB7TMI3_HYAAI</name>